<keyword evidence="2" id="KW-1185">Reference proteome</keyword>
<organism evidence="1 2">
    <name type="scientific">Mesorhizobium ventifaucium</name>
    <dbReference type="NCBI Taxonomy" id="666020"/>
    <lineage>
        <taxon>Bacteria</taxon>
        <taxon>Pseudomonadati</taxon>
        <taxon>Pseudomonadota</taxon>
        <taxon>Alphaproteobacteria</taxon>
        <taxon>Hyphomicrobiales</taxon>
        <taxon>Phyllobacteriaceae</taxon>
        <taxon>Mesorhizobium</taxon>
    </lineage>
</organism>
<comment type="caution">
    <text evidence="1">The sequence shown here is derived from an EMBL/GenBank/DDBJ whole genome shotgun (WGS) entry which is preliminary data.</text>
</comment>
<gene>
    <name evidence="1" type="ORF">MES4922_230026</name>
</gene>
<evidence type="ECO:0008006" key="3">
    <source>
        <dbReference type="Google" id="ProtNLM"/>
    </source>
</evidence>
<dbReference type="EMBL" id="CAKXZS010000016">
    <property type="protein sequence ID" value="CAH2399945.1"/>
    <property type="molecule type" value="Genomic_DNA"/>
</dbReference>
<protein>
    <recommendedName>
        <fullName evidence="3">Secreted protein</fullName>
    </recommendedName>
</protein>
<sequence>MQLRNKLSDSFAFLLLWLAKHLFSVAGPKESIRYKRQLRQIIIIRGLRCPQDQHCLRNSARI</sequence>
<evidence type="ECO:0000313" key="1">
    <source>
        <dbReference type="EMBL" id="CAH2399945.1"/>
    </source>
</evidence>
<evidence type="ECO:0000313" key="2">
    <source>
        <dbReference type="Proteomes" id="UP001152604"/>
    </source>
</evidence>
<accession>A0ABM9DTC9</accession>
<reference evidence="1" key="1">
    <citation type="submission" date="2022-03" db="EMBL/GenBank/DDBJ databases">
        <authorList>
            <person name="Brunel B."/>
        </authorList>
    </citation>
    <scope>NUCLEOTIDE SEQUENCE</scope>
    <source>
        <strain evidence="1">STM4922sample</strain>
    </source>
</reference>
<name>A0ABM9DTC9_9HYPH</name>
<proteinExistence type="predicted"/>
<dbReference type="Proteomes" id="UP001152604">
    <property type="component" value="Unassembled WGS sequence"/>
</dbReference>